<feature type="compositionally biased region" description="Basic and acidic residues" evidence="1">
    <location>
        <begin position="809"/>
        <end position="826"/>
    </location>
</feature>
<feature type="compositionally biased region" description="Low complexity" evidence="1">
    <location>
        <begin position="1043"/>
        <end position="1062"/>
    </location>
</feature>
<feature type="compositionally biased region" description="Basic and acidic residues" evidence="1">
    <location>
        <begin position="223"/>
        <end position="236"/>
    </location>
</feature>
<feature type="compositionally biased region" description="Basic and acidic residues" evidence="1">
    <location>
        <begin position="584"/>
        <end position="595"/>
    </location>
</feature>
<feature type="compositionally biased region" description="Basic and acidic residues" evidence="1">
    <location>
        <begin position="914"/>
        <end position="926"/>
    </location>
</feature>
<gene>
    <name evidence="3" type="primary">LOC105156668</name>
</gene>
<organism evidence="2 3">
    <name type="scientific">Sesamum indicum</name>
    <name type="common">Oriental sesame</name>
    <name type="synonym">Sesamum orientale</name>
    <dbReference type="NCBI Taxonomy" id="4182"/>
    <lineage>
        <taxon>Eukaryota</taxon>
        <taxon>Viridiplantae</taxon>
        <taxon>Streptophyta</taxon>
        <taxon>Embryophyta</taxon>
        <taxon>Tracheophyta</taxon>
        <taxon>Spermatophyta</taxon>
        <taxon>Magnoliopsida</taxon>
        <taxon>eudicotyledons</taxon>
        <taxon>Gunneridae</taxon>
        <taxon>Pentapetalae</taxon>
        <taxon>asterids</taxon>
        <taxon>lamiids</taxon>
        <taxon>Lamiales</taxon>
        <taxon>Pedaliaceae</taxon>
        <taxon>Sesamum</taxon>
    </lineage>
</organism>
<dbReference type="OrthoDB" id="1093005at2759"/>
<keyword evidence="2" id="KW-1185">Reference proteome</keyword>
<evidence type="ECO:0000313" key="3">
    <source>
        <dbReference type="RefSeq" id="XP_011071174.1"/>
    </source>
</evidence>
<feature type="compositionally biased region" description="Polar residues" evidence="1">
    <location>
        <begin position="1063"/>
        <end position="1074"/>
    </location>
</feature>
<dbReference type="InParanoid" id="A0A6I9SMI3"/>
<protein>
    <submittedName>
        <fullName evidence="3">Uncharacterized protein LOC105156668</fullName>
    </submittedName>
</protein>
<feature type="region of interest" description="Disordered" evidence="1">
    <location>
        <begin position="771"/>
        <end position="1004"/>
    </location>
</feature>
<feature type="region of interest" description="Disordered" evidence="1">
    <location>
        <begin position="272"/>
        <end position="307"/>
    </location>
</feature>
<feature type="region of interest" description="Disordered" evidence="1">
    <location>
        <begin position="380"/>
        <end position="415"/>
    </location>
</feature>
<dbReference type="RefSeq" id="XP_011071174.1">
    <property type="nucleotide sequence ID" value="XM_011072872.2"/>
</dbReference>
<feature type="compositionally biased region" description="Basic and acidic residues" evidence="1">
    <location>
        <begin position="846"/>
        <end position="864"/>
    </location>
</feature>
<dbReference type="Proteomes" id="UP000504604">
    <property type="component" value="Linkage group LG2"/>
</dbReference>
<dbReference type="KEGG" id="sind:105156668"/>
<evidence type="ECO:0000256" key="1">
    <source>
        <dbReference type="SAM" id="MobiDB-lite"/>
    </source>
</evidence>
<feature type="compositionally biased region" description="Basic and acidic residues" evidence="1">
    <location>
        <begin position="873"/>
        <end position="886"/>
    </location>
</feature>
<proteinExistence type="predicted"/>
<dbReference type="GeneID" id="105156668"/>
<feature type="compositionally biased region" description="Basic and acidic residues" evidence="1">
    <location>
        <begin position="986"/>
        <end position="996"/>
    </location>
</feature>
<feature type="compositionally biased region" description="Basic and acidic residues" evidence="1">
    <location>
        <begin position="649"/>
        <end position="663"/>
    </location>
</feature>
<feature type="region of interest" description="Disordered" evidence="1">
    <location>
        <begin position="1022"/>
        <end position="1089"/>
    </location>
</feature>
<feature type="region of interest" description="Disordered" evidence="1">
    <location>
        <begin position="561"/>
        <end position="595"/>
    </location>
</feature>
<accession>A0A6I9SMI3</accession>
<reference evidence="3" key="1">
    <citation type="submission" date="2025-08" db="UniProtKB">
        <authorList>
            <consortium name="RefSeq"/>
        </authorList>
    </citation>
    <scope>IDENTIFICATION</scope>
</reference>
<evidence type="ECO:0000313" key="2">
    <source>
        <dbReference type="Proteomes" id="UP000504604"/>
    </source>
</evidence>
<feature type="compositionally biased region" description="Basic and acidic residues" evidence="1">
    <location>
        <begin position="937"/>
        <end position="948"/>
    </location>
</feature>
<feature type="region of interest" description="Disordered" evidence="1">
    <location>
        <begin position="621"/>
        <end position="673"/>
    </location>
</feature>
<dbReference type="AlphaFoldDB" id="A0A6I9SMI3"/>
<feature type="region of interest" description="Disordered" evidence="1">
    <location>
        <begin position="175"/>
        <end position="239"/>
    </location>
</feature>
<name>A0A6I9SMI3_SESIN</name>
<sequence>MAERHGDRDSDDTAPAAAECRPVFVDTSLDSHLAVILSNSDTVSDFKKKIMREHVCCFPKMGEIEIHSLKVKRRGNFYRLPDLMLVWNVFHGVKGNWFLSIDASGVPQHYLEQKSYKPGTSNDVMMETRSIAEDHCRDLVSDANVISTFQMPSPDGGTGQNATSELNSGLKLEKCSEKNTDFPNKSMENYGETKPPTKKKSKTRHNQDKLGTTLVEGTSLGGEAKRNTSESTEKSEILPLKSELPENVIAVKPKNTLAQNVLTKNLKGVTLDTSAQGKKRKRKARKEEMPQNRAADPGLSPPEYDERNRSFLSKTTDFHADVPSEPSQVPQRKQCISLPLEGTIGTTAFPLKGTDIHELDNDMNMKVDILTQFSQSKVKGEASSLKNKLPVISGTEKETNMPDIEEEPRESSLNHDPVRKLSENLRTSDQREADINIRESVQLNDFLVTKGEVEHSNRRKTKANKSGGKFCNGNDEEHANNAMQLNPTAVLNFERNTRKDHETERVDSIFSTAETDLNVRSKEDRDLSLNHQSDMKLYEVNNTIKEPNSSAVLMDANDIMGDAKSNSNKRKKKGTQKTTAKIQDMSDKEHETKMRESIGPYKITGKAKGIEEERELYPNHDTEVMLDPNADPEPKIFNGSRRKKRGIKKSADKNLHRSDKEETSNSMSSPSILLCPSTNNFSHKTHQGENIFHEGKDNQMILLDGSTVAYGKSIQDASGNHADILESTQTGGSLQTLKDMDSRKGKMETENQSSAGNCHTDLLAGEKENPIESLKPHQAEQSIKNIGIEVKKKRKKRQPAGSDVQENLPTKDKKVGGDELATEEKSNNFITSEQQDRHVVLSQVPSHREGEKLDEMHETADKNENNNVKKATKANEEMKSEKETKKNGVPSVRNSTELRNSLKPYENQDNENESCVRCDSGRKDGRSAVNSNQNEPRSFEVSDNEVKDSSPSAMRGMKAPEKHDGVPAASCCQKEKNVSLAQSVAKRSETFPENKGSKRWQQDQNVINRIAVRTPQKESLFTKSGAIFQDNSVENSADDSDAATHSSSDSSSLSGYSTGESDLSQYSDTYGSNNAKERHMGGESLSKLDLSASKDMTMDMILRSSKRFKKAKLIASQYEQEQMEFVPDGQLTQ</sequence>
<feature type="compositionally biased region" description="Polar residues" evidence="1">
    <location>
        <begin position="664"/>
        <end position="673"/>
    </location>
</feature>